<organism evidence="1">
    <name type="scientific">Anguilla anguilla</name>
    <name type="common">European freshwater eel</name>
    <name type="synonym">Muraena anguilla</name>
    <dbReference type="NCBI Taxonomy" id="7936"/>
    <lineage>
        <taxon>Eukaryota</taxon>
        <taxon>Metazoa</taxon>
        <taxon>Chordata</taxon>
        <taxon>Craniata</taxon>
        <taxon>Vertebrata</taxon>
        <taxon>Euteleostomi</taxon>
        <taxon>Actinopterygii</taxon>
        <taxon>Neopterygii</taxon>
        <taxon>Teleostei</taxon>
        <taxon>Anguilliformes</taxon>
        <taxon>Anguillidae</taxon>
        <taxon>Anguilla</taxon>
    </lineage>
</organism>
<sequence length="42" mass="5158">MYVIYVLLWLALFIMRSLLLIRIEHYLYTCITCIFLICIFLI</sequence>
<accession>A0A0E9TMY9</accession>
<proteinExistence type="predicted"/>
<protein>
    <submittedName>
        <fullName evidence="1">Uncharacterized protein</fullName>
    </submittedName>
</protein>
<reference evidence="1" key="2">
    <citation type="journal article" date="2015" name="Fish Shellfish Immunol.">
        <title>Early steps in the European eel (Anguilla anguilla)-Vibrio vulnificus interaction in the gills: Role of the RtxA13 toxin.</title>
        <authorList>
            <person name="Callol A."/>
            <person name="Pajuelo D."/>
            <person name="Ebbesson L."/>
            <person name="Teles M."/>
            <person name="MacKenzie S."/>
            <person name="Amaro C."/>
        </authorList>
    </citation>
    <scope>NUCLEOTIDE SEQUENCE</scope>
</reference>
<evidence type="ECO:0000313" key="1">
    <source>
        <dbReference type="EMBL" id="JAH55059.1"/>
    </source>
</evidence>
<name>A0A0E9TMY9_ANGAN</name>
<dbReference type="EMBL" id="GBXM01053518">
    <property type="protein sequence ID" value="JAH55059.1"/>
    <property type="molecule type" value="Transcribed_RNA"/>
</dbReference>
<reference evidence="1" key="1">
    <citation type="submission" date="2014-11" db="EMBL/GenBank/DDBJ databases">
        <authorList>
            <person name="Amaro Gonzalez C."/>
        </authorList>
    </citation>
    <scope>NUCLEOTIDE SEQUENCE</scope>
</reference>
<dbReference type="AlphaFoldDB" id="A0A0E9TMY9"/>